<reference evidence="2" key="1">
    <citation type="submission" date="2023-08" db="EMBL/GenBank/DDBJ databases">
        <authorList>
            <person name="Messyasz A."/>
            <person name="Mannisto M.K."/>
            <person name="Kerkhof L.J."/>
            <person name="Haggblom M."/>
        </authorList>
    </citation>
    <scope>NUCLEOTIDE SEQUENCE</scope>
    <source>
        <strain evidence="2">X5P6</strain>
    </source>
</reference>
<gene>
    <name evidence="2" type="ORF">RBB77_01665</name>
</gene>
<protein>
    <submittedName>
        <fullName evidence="2">DUF4255 domain-containing protein</fullName>
    </submittedName>
</protein>
<evidence type="ECO:0000259" key="1">
    <source>
        <dbReference type="Pfam" id="PF14065"/>
    </source>
</evidence>
<dbReference type="AlphaFoldDB" id="A0AAU7ZRM8"/>
<dbReference type="EMBL" id="CP132942">
    <property type="protein sequence ID" value="XCB33617.1"/>
    <property type="molecule type" value="Genomic_DNA"/>
</dbReference>
<dbReference type="RefSeq" id="WP_353064455.1">
    <property type="nucleotide sequence ID" value="NZ_CP132942.1"/>
</dbReference>
<organism evidence="2">
    <name type="scientific">Tunturiibacter psychrotolerans</name>
    <dbReference type="NCBI Taxonomy" id="3069686"/>
    <lineage>
        <taxon>Bacteria</taxon>
        <taxon>Pseudomonadati</taxon>
        <taxon>Acidobacteriota</taxon>
        <taxon>Terriglobia</taxon>
        <taxon>Terriglobales</taxon>
        <taxon>Acidobacteriaceae</taxon>
        <taxon>Tunturiibacter</taxon>
    </lineage>
</organism>
<sequence>MSDYKILAEVGQSLINVLWQQIQADPDLVALISSSSLISLESPAEHQENSSDPTLLSVYLYRIVEDPYLKNRAHVEGTGGRIRKPPMSIDLYYLVTPLLKAPRDQQIVLGKVLQILYDRPTLQGSDLTGTLATTGEVVRVVFNTVPLQEVSWVWQALETPYRLSVTYTVRVALLDSNEEQFQQRVLSTTNTYAEKASAGV</sequence>
<reference evidence="2" key="2">
    <citation type="journal article" date="2024" name="Environ. Microbiol.">
        <title>Genome analysis and description of Tunturibacter gen. nov. expands the diversity of Terriglobia in tundra soils.</title>
        <authorList>
            <person name="Messyasz A."/>
            <person name="Mannisto M.K."/>
            <person name="Kerkhof L.J."/>
            <person name="Haggblom M.M."/>
        </authorList>
    </citation>
    <scope>NUCLEOTIDE SEQUENCE</scope>
    <source>
        <strain evidence="2">X5P6</strain>
    </source>
</reference>
<dbReference type="Pfam" id="PF14065">
    <property type="entry name" value="Pvc16_N"/>
    <property type="match status" value="1"/>
</dbReference>
<dbReference type="KEGG" id="tpsc:RBB77_01665"/>
<proteinExistence type="predicted"/>
<dbReference type="InterPro" id="IPR025351">
    <property type="entry name" value="Pvc16_N"/>
</dbReference>
<evidence type="ECO:0000313" key="2">
    <source>
        <dbReference type="EMBL" id="XCB33617.1"/>
    </source>
</evidence>
<feature type="domain" description="Pvc16 N-terminal" evidence="1">
    <location>
        <begin position="10"/>
        <end position="185"/>
    </location>
</feature>
<name>A0AAU7ZRM8_9BACT</name>
<accession>A0AAU7ZRM8</accession>